<keyword evidence="1" id="KW-0548">Nucleotidyltransferase</keyword>
<organism evidence="4 5">
    <name type="scientific">Cinchona calisaya</name>
    <dbReference type="NCBI Taxonomy" id="153742"/>
    <lineage>
        <taxon>Eukaryota</taxon>
        <taxon>Viridiplantae</taxon>
        <taxon>Streptophyta</taxon>
        <taxon>Embryophyta</taxon>
        <taxon>Tracheophyta</taxon>
        <taxon>Spermatophyta</taxon>
        <taxon>Magnoliopsida</taxon>
        <taxon>eudicotyledons</taxon>
        <taxon>Gunneridae</taxon>
        <taxon>Pentapetalae</taxon>
        <taxon>asterids</taxon>
        <taxon>lamiids</taxon>
        <taxon>Gentianales</taxon>
        <taxon>Rubiaceae</taxon>
        <taxon>Cinchonoideae</taxon>
        <taxon>Cinchoneae</taxon>
        <taxon>Cinchona</taxon>
    </lineage>
</organism>
<dbReference type="PANTHER" id="PTHR23079:SF1">
    <property type="entry name" value="RNA-DEPENDENT RNA POLYMERASE 1"/>
    <property type="match status" value="1"/>
</dbReference>
<dbReference type="EMBL" id="JBJUIK010000015">
    <property type="protein sequence ID" value="KAL3502042.1"/>
    <property type="molecule type" value="Genomic_DNA"/>
</dbReference>
<dbReference type="Pfam" id="PF05183">
    <property type="entry name" value="RdRP"/>
    <property type="match status" value="1"/>
</dbReference>
<reference evidence="4 5" key="1">
    <citation type="submission" date="2024-11" db="EMBL/GenBank/DDBJ databases">
        <title>A near-complete genome assembly of Cinchona calisaya.</title>
        <authorList>
            <person name="Lian D.C."/>
            <person name="Zhao X.W."/>
            <person name="Wei L."/>
        </authorList>
    </citation>
    <scope>NUCLEOTIDE SEQUENCE [LARGE SCALE GENOMIC DNA]</scope>
    <source>
        <tissue evidence="4">Nenye</tissue>
    </source>
</reference>
<keyword evidence="1" id="KW-0943">RNA-mediated gene silencing</keyword>
<feature type="region of interest" description="Disordered" evidence="2">
    <location>
        <begin position="113"/>
        <end position="132"/>
    </location>
</feature>
<evidence type="ECO:0000256" key="1">
    <source>
        <dbReference type="RuleBase" id="RU363098"/>
    </source>
</evidence>
<accession>A0ABD2Y6I9</accession>
<protein>
    <recommendedName>
        <fullName evidence="1">RNA-dependent RNA polymerase</fullName>
        <ecNumber evidence="1">2.7.7.48</ecNumber>
    </recommendedName>
</protein>
<feature type="region of interest" description="Disordered" evidence="2">
    <location>
        <begin position="173"/>
        <end position="201"/>
    </location>
</feature>
<evidence type="ECO:0000259" key="3">
    <source>
        <dbReference type="Pfam" id="PF05183"/>
    </source>
</evidence>
<keyword evidence="5" id="KW-1185">Reference proteome</keyword>
<comment type="catalytic activity">
    <reaction evidence="1">
        <text>RNA(n) + a ribonucleoside 5'-triphosphate = RNA(n+1) + diphosphate</text>
        <dbReference type="Rhea" id="RHEA:21248"/>
        <dbReference type="Rhea" id="RHEA-COMP:14527"/>
        <dbReference type="Rhea" id="RHEA-COMP:17342"/>
        <dbReference type="ChEBI" id="CHEBI:33019"/>
        <dbReference type="ChEBI" id="CHEBI:61557"/>
        <dbReference type="ChEBI" id="CHEBI:140395"/>
        <dbReference type="EC" id="2.7.7.48"/>
    </reaction>
</comment>
<dbReference type="InterPro" id="IPR057596">
    <property type="entry name" value="RDRP_core"/>
</dbReference>
<comment type="similarity">
    <text evidence="1">Belongs to the RdRP family.</text>
</comment>
<gene>
    <name evidence="4" type="ORF">ACH5RR_036491</name>
</gene>
<dbReference type="GO" id="GO:0031047">
    <property type="term" value="P:regulatory ncRNA-mediated gene silencing"/>
    <property type="evidence" value="ECO:0007669"/>
    <property type="project" value="UniProtKB-KW"/>
</dbReference>
<dbReference type="GO" id="GO:0003723">
    <property type="term" value="F:RNA binding"/>
    <property type="evidence" value="ECO:0007669"/>
    <property type="project" value="UniProtKB-KW"/>
</dbReference>
<dbReference type="EC" id="2.7.7.48" evidence="1"/>
<feature type="domain" description="RDRP core" evidence="3">
    <location>
        <begin position="3"/>
        <end position="62"/>
    </location>
</feature>
<feature type="compositionally biased region" description="Acidic residues" evidence="2">
    <location>
        <begin position="113"/>
        <end position="130"/>
    </location>
</feature>
<dbReference type="GO" id="GO:0003968">
    <property type="term" value="F:RNA-directed RNA polymerase activity"/>
    <property type="evidence" value="ECO:0007669"/>
    <property type="project" value="UniProtKB-KW"/>
</dbReference>
<dbReference type="Proteomes" id="UP001630127">
    <property type="component" value="Unassembled WGS sequence"/>
</dbReference>
<proteinExistence type="inferred from homology"/>
<dbReference type="PANTHER" id="PTHR23079">
    <property type="entry name" value="RNA-DEPENDENT RNA POLYMERASE"/>
    <property type="match status" value="1"/>
</dbReference>
<comment type="function">
    <text evidence="1">Probably involved in the RNA silencing pathway and required for the generation of small interfering RNAs (siRNAs).</text>
</comment>
<keyword evidence="1" id="KW-0694">RNA-binding</keyword>
<evidence type="ECO:0000313" key="4">
    <source>
        <dbReference type="EMBL" id="KAL3502042.1"/>
    </source>
</evidence>
<evidence type="ECO:0000313" key="5">
    <source>
        <dbReference type="Proteomes" id="UP001630127"/>
    </source>
</evidence>
<sequence>MTHPNECSGSDLDGDIYFVCWDTDLIPPPQASAMDYTPALSMQLDHEVLIEDYIDEAFEYKSEYDYKLGNLVDYNGIKTEAELLSGGSMKISRSFEFRKDVEAVGMTVREEEEDAFVEEESLSDGDDDDINQPIGELRNGARRRQRQPRFNVHMPLVDYWAITAAVAMAFRQGEQQQEFPPHQQPAPSRTKIHYTGDTMRE</sequence>
<keyword evidence="1" id="KW-0696">RNA-directed RNA polymerase</keyword>
<feature type="compositionally biased region" description="Low complexity" evidence="2">
    <location>
        <begin position="173"/>
        <end position="187"/>
    </location>
</feature>
<comment type="caution">
    <text evidence="4">The sequence shown here is derived from an EMBL/GenBank/DDBJ whole genome shotgun (WGS) entry which is preliminary data.</text>
</comment>
<dbReference type="InterPro" id="IPR007855">
    <property type="entry name" value="RDRP"/>
</dbReference>
<name>A0ABD2Y6I9_9GENT</name>
<dbReference type="AlphaFoldDB" id="A0ABD2Y6I9"/>
<keyword evidence="1" id="KW-0808">Transferase</keyword>
<evidence type="ECO:0000256" key="2">
    <source>
        <dbReference type="SAM" id="MobiDB-lite"/>
    </source>
</evidence>